<accession>A0A225WGS7</accession>
<feature type="domain" description="Integrase catalytic" evidence="10">
    <location>
        <begin position="1"/>
        <end position="102"/>
    </location>
</feature>
<keyword evidence="9" id="KW-0233">DNA recombination</keyword>
<keyword evidence="2" id="KW-0479">Metal-binding</keyword>
<dbReference type="GO" id="GO:0015074">
    <property type="term" value="P:DNA integration"/>
    <property type="evidence" value="ECO:0007669"/>
    <property type="project" value="UniProtKB-KW"/>
</dbReference>
<dbReference type="GO" id="GO:0004519">
    <property type="term" value="F:endonuclease activity"/>
    <property type="evidence" value="ECO:0007669"/>
    <property type="project" value="UniProtKB-KW"/>
</dbReference>
<organism evidence="11 12">
    <name type="scientific">Phytophthora megakarya</name>
    <dbReference type="NCBI Taxonomy" id="4795"/>
    <lineage>
        <taxon>Eukaryota</taxon>
        <taxon>Sar</taxon>
        <taxon>Stramenopiles</taxon>
        <taxon>Oomycota</taxon>
        <taxon>Peronosporomycetes</taxon>
        <taxon>Peronosporales</taxon>
        <taxon>Peronosporaceae</taxon>
        <taxon>Phytophthora</taxon>
    </lineage>
</organism>
<evidence type="ECO:0000313" key="12">
    <source>
        <dbReference type="Proteomes" id="UP000198211"/>
    </source>
</evidence>
<keyword evidence="4" id="KW-0378">Hydrolase</keyword>
<keyword evidence="7" id="KW-0695">RNA-directed DNA polymerase</keyword>
<dbReference type="InterPro" id="IPR039537">
    <property type="entry name" value="Retrotran_Ty1/copia-like"/>
</dbReference>
<dbReference type="GO" id="GO:0046872">
    <property type="term" value="F:metal ion binding"/>
    <property type="evidence" value="ECO:0007669"/>
    <property type="project" value="UniProtKB-KW"/>
</dbReference>
<evidence type="ECO:0000256" key="9">
    <source>
        <dbReference type="ARBA" id="ARBA00023172"/>
    </source>
</evidence>
<dbReference type="EMBL" id="NBNE01000974">
    <property type="protein sequence ID" value="OWZ16217.1"/>
    <property type="molecule type" value="Genomic_DNA"/>
</dbReference>
<dbReference type="Proteomes" id="UP000198211">
    <property type="component" value="Unassembled WGS sequence"/>
</dbReference>
<evidence type="ECO:0000256" key="8">
    <source>
        <dbReference type="ARBA" id="ARBA00022932"/>
    </source>
</evidence>
<evidence type="ECO:0000259" key="10">
    <source>
        <dbReference type="PROSITE" id="PS50994"/>
    </source>
</evidence>
<name>A0A225WGS7_9STRA</name>
<keyword evidence="12" id="KW-1185">Reference proteome</keyword>
<evidence type="ECO:0000256" key="1">
    <source>
        <dbReference type="ARBA" id="ARBA00022722"/>
    </source>
</evidence>
<keyword evidence="6" id="KW-0229">DNA integration</keyword>
<dbReference type="PANTHER" id="PTHR42648:SF11">
    <property type="entry name" value="TRANSPOSON TY4-P GAG-POL POLYPROTEIN"/>
    <property type="match status" value="1"/>
</dbReference>
<gene>
    <name evidence="11" type="ORF">PHMEG_00010019</name>
</gene>
<dbReference type="SUPFAM" id="SSF53098">
    <property type="entry name" value="Ribonuclease H-like"/>
    <property type="match status" value="1"/>
</dbReference>
<dbReference type="InterPro" id="IPR036397">
    <property type="entry name" value="RNaseH_sf"/>
</dbReference>
<keyword evidence="8" id="KW-0808">Transferase</keyword>
<dbReference type="PROSITE" id="PS50994">
    <property type="entry name" value="INTEGRASE"/>
    <property type="match status" value="1"/>
</dbReference>
<keyword evidence="3" id="KW-0255">Endonuclease</keyword>
<comment type="caution">
    <text evidence="11">The sequence shown here is derived from an EMBL/GenBank/DDBJ whole genome shotgun (WGS) entry which is preliminary data.</text>
</comment>
<dbReference type="GO" id="GO:0003964">
    <property type="term" value="F:RNA-directed DNA polymerase activity"/>
    <property type="evidence" value="ECO:0007669"/>
    <property type="project" value="UniProtKB-KW"/>
</dbReference>
<evidence type="ECO:0000313" key="11">
    <source>
        <dbReference type="EMBL" id="OWZ16217.1"/>
    </source>
</evidence>
<dbReference type="InterPro" id="IPR012337">
    <property type="entry name" value="RNaseH-like_sf"/>
</dbReference>
<dbReference type="InterPro" id="IPR001584">
    <property type="entry name" value="Integrase_cat-core"/>
</dbReference>
<dbReference type="AlphaFoldDB" id="A0A225WGS7"/>
<dbReference type="PANTHER" id="PTHR42648">
    <property type="entry name" value="TRANSPOSASE, PUTATIVE-RELATED"/>
    <property type="match status" value="1"/>
</dbReference>
<dbReference type="GO" id="GO:0003676">
    <property type="term" value="F:nucleic acid binding"/>
    <property type="evidence" value="ECO:0007669"/>
    <property type="project" value="InterPro"/>
</dbReference>
<evidence type="ECO:0000256" key="3">
    <source>
        <dbReference type="ARBA" id="ARBA00022759"/>
    </source>
</evidence>
<reference evidence="12" key="1">
    <citation type="submission" date="2017-03" db="EMBL/GenBank/DDBJ databases">
        <title>Phytopthora megakarya and P. palmivora, two closely related causual agents of cacao black pod achieved similar genome size and gene model numbers by different mechanisms.</title>
        <authorList>
            <person name="Ali S."/>
            <person name="Shao J."/>
            <person name="Larry D.J."/>
            <person name="Kronmiller B."/>
            <person name="Shen D."/>
            <person name="Strem M.D."/>
            <person name="Melnick R.L."/>
            <person name="Guiltinan M.J."/>
            <person name="Tyler B.M."/>
            <person name="Meinhardt L.W."/>
            <person name="Bailey B.A."/>
        </authorList>
    </citation>
    <scope>NUCLEOTIDE SEQUENCE [LARGE SCALE GENOMIC DNA]</scope>
    <source>
        <strain evidence="12">zdho120</strain>
    </source>
</reference>
<protein>
    <recommendedName>
        <fullName evidence="10">Integrase catalytic domain-containing protein</fullName>
    </recommendedName>
</protein>
<keyword evidence="8" id="KW-0239">DNA-directed DNA polymerase</keyword>
<dbReference type="GO" id="GO:0016787">
    <property type="term" value="F:hydrolase activity"/>
    <property type="evidence" value="ECO:0007669"/>
    <property type="project" value="UniProtKB-KW"/>
</dbReference>
<dbReference type="GO" id="GO:0006310">
    <property type="term" value="P:DNA recombination"/>
    <property type="evidence" value="ECO:0007669"/>
    <property type="project" value="UniProtKB-KW"/>
</dbReference>
<keyword evidence="8" id="KW-0548">Nucleotidyltransferase</keyword>
<evidence type="ECO:0000256" key="5">
    <source>
        <dbReference type="ARBA" id="ARBA00022842"/>
    </source>
</evidence>
<dbReference type="OrthoDB" id="111050at2759"/>
<keyword evidence="5" id="KW-0460">Magnesium</keyword>
<evidence type="ECO:0000256" key="2">
    <source>
        <dbReference type="ARBA" id="ARBA00022723"/>
    </source>
</evidence>
<dbReference type="GO" id="GO:0003887">
    <property type="term" value="F:DNA-directed DNA polymerase activity"/>
    <property type="evidence" value="ECO:0007669"/>
    <property type="project" value="UniProtKB-KW"/>
</dbReference>
<keyword evidence="1" id="KW-0540">Nuclease</keyword>
<sequence length="185" mass="21415">MAPDRLGHNHSLIIVDHAINYNSVYLLRKNSEVEVHSEDLVSEYERQYETNVKVIRSDGGGEFGSNGLDRFILNRGIRHLLTERDMSSSKGKAERFHRTVMDSERAMLWAPAFPLRFGGGAPYFMRAIYATTYRHEPMQITHLLSKFLRVRCLISLTYYDLEQNVRVISHTQPENQLGNETKNML</sequence>
<proteinExistence type="predicted"/>
<evidence type="ECO:0000256" key="4">
    <source>
        <dbReference type="ARBA" id="ARBA00022801"/>
    </source>
</evidence>
<dbReference type="Gene3D" id="3.30.420.10">
    <property type="entry name" value="Ribonuclease H-like superfamily/Ribonuclease H"/>
    <property type="match status" value="1"/>
</dbReference>
<evidence type="ECO:0000256" key="6">
    <source>
        <dbReference type="ARBA" id="ARBA00022908"/>
    </source>
</evidence>
<evidence type="ECO:0000256" key="7">
    <source>
        <dbReference type="ARBA" id="ARBA00022918"/>
    </source>
</evidence>